<dbReference type="Proteomes" id="UP001501183">
    <property type="component" value="Unassembled WGS sequence"/>
</dbReference>
<evidence type="ECO:0000259" key="5">
    <source>
        <dbReference type="PROSITE" id="PS50893"/>
    </source>
</evidence>
<dbReference type="PROSITE" id="PS00211">
    <property type="entry name" value="ABC_TRANSPORTER_1"/>
    <property type="match status" value="1"/>
</dbReference>
<dbReference type="RefSeq" id="WP_345353617.1">
    <property type="nucleotide sequence ID" value="NZ_BAABFB010000097.1"/>
</dbReference>
<evidence type="ECO:0000256" key="1">
    <source>
        <dbReference type="ARBA" id="ARBA00022448"/>
    </source>
</evidence>
<evidence type="ECO:0000313" key="6">
    <source>
        <dbReference type="EMBL" id="GAA4491803.1"/>
    </source>
</evidence>
<keyword evidence="7" id="KW-1185">Reference proteome</keyword>
<dbReference type="CDD" id="cd03215">
    <property type="entry name" value="ABC_Carb_Monos_II"/>
    <property type="match status" value="1"/>
</dbReference>
<reference evidence="7" key="1">
    <citation type="journal article" date="2019" name="Int. J. Syst. Evol. Microbiol.">
        <title>The Global Catalogue of Microorganisms (GCM) 10K type strain sequencing project: providing services to taxonomists for standard genome sequencing and annotation.</title>
        <authorList>
            <consortium name="The Broad Institute Genomics Platform"/>
            <consortium name="The Broad Institute Genome Sequencing Center for Infectious Disease"/>
            <person name="Wu L."/>
            <person name="Ma J."/>
        </authorList>
    </citation>
    <scope>NUCLEOTIDE SEQUENCE [LARGE SCALE GENOMIC DNA]</scope>
    <source>
        <strain evidence="7">JCM 32206</strain>
    </source>
</reference>
<gene>
    <name evidence="6" type="ORF">GCM10023094_56600</name>
</gene>
<dbReference type="CDD" id="cd03216">
    <property type="entry name" value="ABC_Carb_Monos_I"/>
    <property type="match status" value="1"/>
</dbReference>
<evidence type="ECO:0000313" key="7">
    <source>
        <dbReference type="Proteomes" id="UP001501183"/>
    </source>
</evidence>
<dbReference type="Pfam" id="PF00005">
    <property type="entry name" value="ABC_tran"/>
    <property type="match status" value="2"/>
</dbReference>
<dbReference type="InterPro" id="IPR050107">
    <property type="entry name" value="ABC_carbohydrate_import_ATPase"/>
</dbReference>
<dbReference type="InterPro" id="IPR003593">
    <property type="entry name" value="AAA+_ATPase"/>
</dbReference>
<keyword evidence="3" id="KW-0547">Nucleotide-binding</keyword>
<protein>
    <submittedName>
        <fullName evidence="6">Sugar ABC transporter ATP-binding protein</fullName>
    </submittedName>
</protein>
<organism evidence="6 7">
    <name type="scientific">Rhodococcus olei</name>
    <dbReference type="NCBI Taxonomy" id="2161675"/>
    <lineage>
        <taxon>Bacteria</taxon>
        <taxon>Bacillati</taxon>
        <taxon>Actinomycetota</taxon>
        <taxon>Actinomycetes</taxon>
        <taxon>Mycobacteriales</taxon>
        <taxon>Nocardiaceae</taxon>
        <taxon>Rhodococcus</taxon>
    </lineage>
</organism>
<proteinExistence type="predicted"/>
<evidence type="ECO:0000256" key="3">
    <source>
        <dbReference type="ARBA" id="ARBA00022741"/>
    </source>
</evidence>
<dbReference type="Gene3D" id="3.40.50.300">
    <property type="entry name" value="P-loop containing nucleotide triphosphate hydrolases"/>
    <property type="match status" value="2"/>
</dbReference>
<evidence type="ECO:0000256" key="4">
    <source>
        <dbReference type="ARBA" id="ARBA00022840"/>
    </source>
</evidence>
<feature type="domain" description="ABC transporter" evidence="5">
    <location>
        <begin position="270"/>
        <end position="512"/>
    </location>
</feature>
<name>A0ABP8PRW2_9NOCA</name>
<dbReference type="PANTHER" id="PTHR43790:SF9">
    <property type="entry name" value="GALACTOFURANOSE TRANSPORTER ATP-BINDING PROTEIN YTFR"/>
    <property type="match status" value="1"/>
</dbReference>
<dbReference type="GO" id="GO:0005524">
    <property type="term" value="F:ATP binding"/>
    <property type="evidence" value="ECO:0007669"/>
    <property type="project" value="UniProtKB-KW"/>
</dbReference>
<dbReference type="InterPro" id="IPR027417">
    <property type="entry name" value="P-loop_NTPase"/>
</dbReference>
<keyword evidence="2" id="KW-0677">Repeat</keyword>
<comment type="caution">
    <text evidence="6">The sequence shown here is derived from an EMBL/GenBank/DDBJ whole genome shotgun (WGS) entry which is preliminary data.</text>
</comment>
<dbReference type="InterPro" id="IPR017871">
    <property type="entry name" value="ABC_transporter-like_CS"/>
</dbReference>
<dbReference type="PANTHER" id="PTHR43790">
    <property type="entry name" value="CARBOHYDRATE TRANSPORT ATP-BINDING PROTEIN MG119-RELATED"/>
    <property type="match status" value="1"/>
</dbReference>
<evidence type="ECO:0000256" key="2">
    <source>
        <dbReference type="ARBA" id="ARBA00022737"/>
    </source>
</evidence>
<keyword evidence="1" id="KW-0813">Transport</keyword>
<dbReference type="SUPFAM" id="SSF52540">
    <property type="entry name" value="P-loop containing nucleoside triphosphate hydrolases"/>
    <property type="match status" value="2"/>
</dbReference>
<accession>A0ABP8PRW2</accession>
<keyword evidence="4 6" id="KW-0067">ATP-binding</keyword>
<dbReference type="InterPro" id="IPR003439">
    <property type="entry name" value="ABC_transporter-like_ATP-bd"/>
</dbReference>
<sequence>MCTESTSEIPEAGDLLVDLKRVSKRFGGLMALKSVDLSIRRGEVHALLGHNGSGKSTLVKILAGYHRPEHGAEAFVDGMPLDLGSGVAARKAGLRFIHQDLGLIPEMSVVENLLLGSERQERRWGRIQWSAERARAQAAIERLGHSFDVRKKISELRAPERTSVAIARALENWERDVSCLVLDEPTASMPSHEVDDILTLVSTVAGQGVAVLYISHRLEEIIRVADTVTVLRGGTRVLAEPVAQHTVRTLAQAVVGNHMETLSKPERDPARVDGRPPVFVVKDLTGPDVNGLSFEVRAGEVVGIAGLTGSGRDTVLGSVFGRHPRTGSVTLKGRTIRAHNISDAIAAGVAYLPGDRAEGFFSTLSASENLLITAPGRHWRGRFHRKCEHEETTGFFAKLGIVPVAPTLPGSSFSGGNQQKLMLAKWLRLQPEVLLLEEPTQGVDVAAKSLIHDQIDRLAAEGRAIVVASSESEELARVCDRVLVMRDGVAADSKNGATLTANWITHATLLDSHGSETVQ</sequence>
<dbReference type="EMBL" id="BAABFB010000097">
    <property type="protein sequence ID" value="GAA4491803.1"/>
    <property type="molecule type" value="Genomic_DNA"/>
</dbReference>
<dbReference type="PROSITE" id="PS50893">
    <property type="entry name" value="ABC_TRANSPORTER_2"/>
    <property type="match status" value="2"/>
</dbReference>
<dbReference type="SMART" id="SM00382">
    <property type="entry name" value="AAA"/>
    <property type="match status" value="2"/>
</dbReference>
<feature type="domain" description="ABC transporter" evidence="5">
    <location>
        <begin position="17"/>
        <end position="258"/>
    </location>
</feature>